<dbReference type="InterPro" id="IPR014284">
    <property type="entry name" value="RNA_pol_sigma-70_dom"/>
</dbReference>
<dbReference type="InterPro" id="IPR013249">
    <property type="entry name" value="RNA_pol_sigma70_r4_t2"/>
</dbReference>
<feature type="domain" description="RNA polymerase sigma factor 70 region 4 type 2" evidence="6">
    <location>
        <begin position="97"/>
        <end position="148"/>
    </location>
</feature>
<comment type="similarity">
    <text evidence="1">Belongs to the sigma-70 factor family. ECF subfamily.</text>
</comment>
<dbReference type="PANTHER" id="PTHR43133">
    <property type="entry name" value="RNA POLYMERASE ECF-TYPE SIGMA FACTO"/>
    <property type="match status" value="1"/>
</dbReference>
<evidence type="ECO:0000259" key="5">
    <source>
        <dbReference type="Pfam" id="PF04542"/>
    </source>
</evidence>
<dbReference type="PANTHER" id="PTHR43133:SF51">
    <property type="entry name" value="RNA POLYMERASE SIGMA FACTOR"/>
    <property type="match status" value="1"/>
</dbReference>
<dbReference type="Gene3D" id="1.10.1740.10">
    <property type="match status" value="1"/>
</dbReference>
<dbReference type="Pfam" id="PF08281">
    <property type="entry name" value="Sigma70_r4_2"/>
    <property type="match status" value="1"/>
</dbReference>
<dbReference type="InterPro" id="IPR007627">
    <property type="entry name" value="RNA_pol_sigma70_r2"/>
</dbReference>
<dbReference type="SUPFAM" id="SSF88659">
    <property type="entry name" value="Sigma3 and sigma4 domains of RNA polymerase sigma factors"/>
    <property type="match status" value="1"/>
</dbReference>
<dbReference type="InterPro" id="IPR036388">
    <property type="entry name" value="WH-like_DNA-bd_sf"/>
</dbReference>
<protein>
    <submittedName>
        <fullName evidence="7">RNA polymerase sigma factor</fullName>
    </submittedName>
</protein>
<dbReference type="NCBIfam" id="TIGR02937">
    <property type="entry name" value="sigma70-ECF"/>
    <property type="match status" value="1"/>
</dbReference>
<dbReference type="EMBL" id="DVFJ01000017">
    <property type="protein sequence ID" value="HIQ71689.1"/>
    <property type="molecule type" value="Genomic_DNA"/>
</dbReference>
<keyword evidence="4" id="KW-0804">Transcription</keyword>
<gene>
    <name evidence="7" type="ORF">IAB73_05725</name>
</gene>
<comment type="caution">
    <text evidence="7">The sequence shown here is derived from an EMBL/GenBank/DDBJ whole genome shotgun (WGS) entry which is preliminary data.</text>
</comment>
<dbReference type="AlphaFoldDB" id="A0A9D1CRN6"/>
<dbReference type="InterPro" id="IPR039425">
    <property type="entry name" value="RNA_pol_sigma-70-like"/>
</dbReference>
<reference evidence="7" key="1">
    <citation type="submission" date="2020-10" db="EMBL/GenBank/DDBJ databases">
        <authorList>
            <person name="Gilroy R."/>
        </authorList>
    </citation>
    <scope>NUCLEOTIDE SEQUENCE</scope>
    <source>
        <strain evidence="7">ChiSxjej2B14-6234</strain>
    </source>
</reference>
<accession>A0A9D1CRN6</accession>
<evidence type="ECO:0000313" key="7">
    <source>
        <dbReference type="EMBL" id="HIQ71689.1"/>
    </source>
</evidence>
<dbReference type="Pfam" id="PF04542">
    <property type="entry name" value="Sigma70_r2"/>
    <property type="match status" value="1"/>
</dbReference>
<sequence>MDKETFAALVTKQQRQLYRIAVSYTGSSADAEDVMQEALLRAWNRRNTLRDAAYFSTWLNRILINECKTLLRKRKRHVLQPDLPNISTPPPDEQAALLRAALFSLPEKYRVPLTLNLLEGYTLQEIASLLSLPLGTVKTRVARAKHKLEQEVSSHAQ</sequence>
<dbReference type="Proteomes" id="UP000886887">
    <property type="component" value="Unassembled WGS sequence"/>
</dbReference>
<dbReference type="CDD" id="cd06171">
    <property type="entry name" value="Sigma70_r4"/>
    <property type="match status" value="1"/>
</dbReference>
<evidence type="ECO:0000313" key="8">
    <source>
        <dbReference type="Proteomes" id="UP000886887"/>
    </source>
</evidence>
<keyword evidence="2" id="KW-0805">Transcription regulation</keyword>
<evidence type="ECO:0000256" key="3">
    <source>
        <dbReference type="ARBA" id="ARBA00023082"/>
    </source>
</evidence>
<feature type="domain" description="RNA polymerase sigma-70 region 2" evidence="5">
    <location>
        <begin position="9"/>
        <end position="76"/>
    </location>
</feature>
<name>A0A9D1CRN6_9FIRM</name>
<dbReference type="InterPro" id="IPR013324">
    <property type="entry name" value="RNA_pol_sigma_r3/r4-like"/>
</dbReference>
<dbReference type="GO" id="GO:0006352">
    <property type="term" value="P:DNA-templated transcription initiation"/>
    <property type="evidence" value="ECO:0007669"/>
    <property type="project" value="InterPro"/>
</dbReference>
<dbReference type="Gene3D" id="1.10.10.10">
    <property type="entry name" value="Winged helix-like DNA-binding domain superfamily/Winged helix DNA-binding domain"/>
    <property type="match status" value="1"/>
</dbReference>
<evidence type="ECO:0000256" key="2">
    <source>
        <dbReference type="ARBA" id="ARBA00023015"/>
    </source>
</evidence>
<evidence type="ECO:0000256" key="4">
    <source>
        <dbReference type="ARBA" id="ARBA00023163"/>
    </source>
</evidence>
<dbReference type="SUPFAM" id="SSF88946">
    <property type="entry name" value="Sigma2 domain of RNA polymerase sigma factors"/>
    <property type="match status" value="1"/>
</dbReference>
<dbReference type="InterPro" id="IPR013325">
    <property type="entry name" value="RNA_pol_sigma_r2"/>
</dbReference>
<proteinExistence type="inferred from homology"/>
<dbReference type="GO" id="GO:0003677">
    <property type="term" value="F:DNA binding"/>
    <property type="evidence" value="ECO:0007669"/>
    <property type="project" value="InterPro"/>
</dbReference>
<evidence type="ECO:0000259" key="6">
    <source>
        <dbReference type="Pfam" id="PF08281"/>
    </source>
</evidence>
<evidence type="ECO:0000256" key="1">
    <source>
        <dbReference type="ARBA" id="ARBA00010641"/>
    </source>
</evidence>
<reference evidence="7" key="2">
    <citation type="journal article" date="2021" name="PeerJ">
        <title>Extensive microbial diversity within the chicken gut microbiome revealed by metagenomics and culture.</title>
        <authorList>
            <person name="Gilroy R."/>
            <person name="Ravi A."/>
            <person name="Getino M."/>
            <person name="Pursley I."/>
            <person name="Horton D.L."/>
            <person name="Alikhan N.F."/>
            <person name="Baker D."/>
            <person name="Gharbi K."/>
            <person name="Hall N."/>
            <person name="Watson M."/>
            <person name="Adriaenssens E.M."/>
            <person name="Foster-Nyarko E."/>
            <person name="Jarju S."/>
            <person name="Secka A."/>
            <person name="Antonio M."/>
            <person name="Oren A."/>
            <person name="Chaudhuri R.R."/>
            <person name="La Ragione R."/>
            <person name="Hildebrand F."/>
            <person name="Pallen M.J."/>
        </authorList>
    </citation>
    <scope>NUCLEOTIDE SEQUENCE</scope>
    <source>
        <strain evidence="7">ChiSxjej2B14-6234</strain>
    </source>
</reference>
<dbReference type="GO" id="GO:0016987">
    <property type="term" value="F:sigma factor activity"/>
    <property type="evidence" value="ECO:0007669"/>
    <property type="project" value="UniProtKB-KW"/>
</dbReference>
<keyword evidence="3" id="KW-0731">Sigma factor</keyword>
<organism evidence="7 8">
    <name type="scientific">Candidatus Onthenecus intestinigallinarum</name>
    <dbReference type="NCBI Taxonomy" id="2840875"/>
    <lineage>
        <taxon>Bacteria</taxon>
        <taxon>Bacillati</taxon>
        <taxon>Bacillota</taxon>
        <taxon>Clostridia</taxon>
        <taxon>Eubacteriales</taxon>
        <taxon>Candidatus Onthenecus</taxon>
    </lineage>
</organism>